<comment type="subunit">
    <text evidence="6 8">Forms a cylinder of 14 subunits composed of two heptameric rings stacked back-to-back. Interacts with the co-chaperonin GroES.</text>
</comment>
<accession>A0A1F4UXP2</accession>
<dbReference type="PROSITE" id="PS00296">
    <property type="entry name" value="CHAPERONINS_CPN60"/>
    <property type="match status" value="1"/>
</dbReference>
<protein>
    <recommendedName>
        <fullName evidence="6">Chaperonin GroEL</fullName>
        <ecNumber evidence="6">5.6.1.7</ecNumber>
    </recommendedName>
    <alternativeName>
        <fullName evidence="6">60 kDa chaperonin</fullName>
    </alternativeName>
    <alternativeName>
        <fullName evidence="6">Chaperonin-60</fullName>
        <shortName evidence="6">Cpn60</shortName>
    </alternativeName>
</protein>
<feature type="binding site" evidence="6">
    <location>
        <begin position="87"/>
        <end position="91"/>
    </location>
    <ligand>
        <name>ATP</name>
        <dbReference type="ChEBI" id="CHEBI:30616"/>
    </ligand>
</feature>
<keyword evidence="4 6" id="KW-0143">Chaperone</keyword>
<evidence type="ECO:0000313" key="10">
    <source>
        <dbReference type="EMBL" id="OGC49698.1"/>
    </source>
</evidence>
<comment type="similarity">
    <text evidence="1 6 7">Belongs to the chaperonin (HSP60) family.</text>
</comment>
<dbReference type="NCBIfam" id="NF009489">
    <property type="entry name" value="PRK12851.1"/>
    <property type="match status" value="1"/>
</dbReference>
<dbReference type="Proteomes" id="UP000177458">
    <property type="component" value="Unassembled WGS sequence"/>
</dbReference>
<feature type="binding site" evidence="6">
    <location>
        <begin position="30"/>
        <end position="33"/>
    </location>
    <ligand>
        <name>ATP</name>
        <dbReference type="ChEBI" id="CHEBI:30616"/>
    </ligand>
</feature>
<evidence type="ECO:0000256" key="5">
    <source>
        <dbReference type="ARBA" id="ARBA00023235"/>
    </source>
</evidence>
<evidence type="ECO:0000256" key="3">
    <source>
        <dbReference type="ARBA" id="ARBA00022840"/>
    </source>
</evidence>
<dbReference type="PANTHER" id="PTHR45633">
    <property type="entry name" value="60 KDA HEAT SHOCK PROTEIN, MITOCHONDRIAL"/>
    <property type="match status" value="1"/>
</dbReference>
<dbReference type="InterPro" id="IPR027413">
    <property type="entry name" value="GROEL-like_equatorial_sf"/>
</dbReference>
<name>A0A1F4UXP2_UNCKA</name>
<dbReference type="SUPFAM" id="SSF54849">
    <property type="entry name" value="GroEL-intermediate domain like"/>
    <property type="match status" value="1"/>
</dbReference>
<keyword evidence="6" id="KW-0963">Cytoplasm</keyword>
<evidence type="ECO:0000313" key="11">
    <source>
        <dbReference type="Proteomes" id="UP000177458"/>
    </source>
</evidence>
<dbReference type="GO" id="GO:0140662">
    <property type="term" value="F:ATP-dependent protein folding chaperone"/>
    <property type="evidence" value="ECO:0007669"/>
    <property type="project" value="InterPro"/>
</dbReference>
<dbReference type="Gene3D" id="3.30.260.10">
    <property type="entry name" value="TCP-1-like chaperonin intermediate domain"/>
    <property type="match status" value="1"/>
</dbReference>
<evidence type="ECO:0000256" key="4">
    <source>
        <dbReference type="ARBA" id="ARBA00023186"/>
    </source>
</evidence>
<evidence type="ECO:0000256" key="2">
    <source>
        <dbReference type="ARBA" id="ARBA00022741"/>
    </source>
</evidence>
<comment type="caution">
    <text evidence="6">Lacks conserved residue(s) required for the propagation of feature annotation.</text>
</comment>
<dbReference type="SUPFAM" id="SSF52029">
    <property type="entry name" value="GroEL apical domain-like"/>
    <property type="match status" value="1"/>
</dbReference>
<comment type="subcellular location">
    <subcellularLocation>
        <location evidence="6">Cytoplasm</location>
    </subcellularLocation>
</comment>
<dbReference type="SUPFAM" id="SSF48592">
    <property type="entry name" value="GroEL equatorial domain-like"/>
    <property type="match status" value="1"/>
</dbReference>
<keyword evidence="2 6" id="KW-0547">Nucleotide-binding</keyword>
<dbReference type="AlphaFoldDB" id="A0A1F4UXP2"/>
<feature type="binding site" evidence="6">
    <location>
        <position position="414"/>
    </location>
    <ligand>
        <name>ATP</name>
        <dbReference type="ChEBI" id="CHEBI:30616"/>
    </ligand>
</feature>
<dbReference type="HAMAP" id="MF_00600">
    <property type="entry name" value="CH60"/>
    <property type="match status" value="1"/>
</dbReference>
<keyword evidence="5 6" id="KW-0413">Isomerase</keyword>
<dbReference type="Pfam" id="PF00118">
    <property type="entry name" value="Cpn60_TCP1"/>
    <property type="match status" value="1"/>
</dbReference>
<evidence type="ECO:0000256" key="9">
    <source>
        <dbReference type="SAM" id="MobiDB-lite"/>
    </source>
</evidence>
<dbReference type="GO" id="GO:0051082">
    <property type="term" value="F:unfolded protein binding"/>
    <property type="evidence" value="ECO:0007669"/>
    <property type="project" value="UniProtKB-UniRule"/>
</dbReference>
<comment type="function">
    <text evidence="6 8">Together with its co-chaperonin GroES, plays an essential role in assisting protein folding. The GroEL-GroES system forms a nano-cage that allows encapsulation of the non-native substrate proteins and provides a physical environment optimized to promote and accelerate protein folding.</text>
</comment>
<evidence type="ECO:0000256" key="8">
    <source>
        <dbReference type="RuleBase" id="RU000419"/>
    </source>
</evidence>
<keyword evidence="3 6" id="KW-0067">ATP-binding</keyword>
<dbReference type="GO" id="GO:0042026">
    <property type="term" value="P:protein refolding"/>
    <property type="evidence" value="ECO:0007669"/>
    <property type="project" value="UniProtKB-UniRule"/>
</dbReference>
<sequence length="553" mass="58947">MSAKMIIYGDQARAKLKSGVDKLARAVVVTLGPKGGNVGIDKSYGAPQVVHDGVTVAKEVELEDKYENMGAQLVREAASKTNDVAGDGTTTATVLAQALVDEGLKNISAGANSMILRKGLEKATNLVVEEIKKLAKPISNKEEKAQVAVNSAQSEEIGNLIAEAMEKVGNTGVITVDESKGFDLELEYKEGMMFDKGYASAYFVTNAEKMEAVIEDPFILVTDSKISSLQDLLPLLENFVKVSKNLVLIAEDVDGEALATLVVNKLRGTFNALAVKAPGFGDRRKAMLEDIAVLTGATMLSEEMGRKLESATVDDLGRAERVISDKDNTTIVGGKGDQGDIKKRISQIEKQIEQTTSDYDKEKLQERLAKLSGGVAVISVGAASETELKEKKMRVEDAVNATKAAVEEGIVAGGGIAFLRAREVLNTLNLEGDEATGVKVLFEALERPARMIITNAGEDPGKALGEIERKSKEEKNPNLGLNVLTMKYVDMVKEGLIDPAKVTRSALQNAVSVATMILTTECLVTEAPKKEEKGMAGPGMGGMGGMGGMDDMM</sequence>
<dbReference type="Gene3D" id="1.10.560.10">
    <property type="entry name" value="GroEL-like equatorial domain"/>
    <property type="match status" value="1"/>
</dbReference>
<dbReference type="GO" id="GO:0005737">
    <property type="term" value="C:cytoplasm"/>
    <property type="evidence" value="ECO:0007669"/>
    <property type="project" value="UniProtKB-SubCell"/>
</dbReference>
<gene>
    <name evidence="6" type="primary">groEL</name>
    <name evidence="6" type="synonym">groL</name>
    <name evidence="10" type="ORF">A3A69_01995</name>
</gene>
<dbReference type="FunFam" id="3.50.7.10:FF:000001">
    <property type="entry name" value="60 kDa chaperonin"/>
    <property type="match status" value="1"/>
</dbReference>
<comment type="caution">
    <text evidence="10">The sequence shown here is derived from an EMBL/GenBank/DDBJ whole genome shotgun (WGS) entry which is preliminary data.</text>
</comment>
<dbReference type="InterPro" id="IPR027410">
    <property type="entry name" value="TCP-1-like_intermed_sf"/>
</dbReference>
<reference evidence="10 11" key="1">
    <citation type="journal article" date="2016" name="Nat. Commun.">
        <title>Thousands of microbial genomes shed light on interconnected biogeochemical processes in an aquifer system.</title>
        <authorList>
            <person name="Anantharaman K."/>
            <person name="Brown C.T."/>
            <person name="Hug L.A."/>
            <person name="Sharon I."/>
            <person name="Castelle C.J."/>
            <person name="Probst A.J."/>
            <person name="Thomas B.C."/>
            <person name="Singh A."/>
            <person name="Wilkins M.J."/>
            <person name="Karaoz U."/>
            <person name="Brodie E.L."/>
            <person name="Williams K.H."/>
            <person name="Hubbard S.S."/>
            <person name="Banfield J.F."/>
        </authorList>
    </citation>
    <scope>NUCLEOTIDE SEQUENCE [LARGE SCALE GENOMIC DNA]</scope>
</reference>
<dbReference type="InterPro" id="IPR001844">
    <property type="entry name" value="Cpn60/GroEL"/>
</dbReference>
<evidence type="ECO:0000256" key="7">
    <source>
        <dbReference type="RuleBase" id="RU000418"/>
    </source>
</evidence>
<proteinExistence type="inferred from homology"/>
<feature type="compositionally biased region" description="Gly residues" evidence="9">
    <location>
        <begin position="536"/>
        <end position="553"/>
    </location>
</feature>
<dbReference type="PRINTS" id="PR00298">
    <property type="entry name" value="CHAPERONIN60"/>
</dbReference>
<dbReference type="NCBIfam" id="NF009487">
    <property type="entry name" value="PRK12849.1"/>
    <property type="match status" value="1"/>
</dbReference>
<evidence type="ECO:0000256" key="1">
    <source>
        <dbReference type="ARBA" id="ARBA00006607"/>
    </source>
</evidence>
<dbReference type="InterPro" id="IPR018370">
    <property type="entry name" value="Chaperonin_Cpn60_CS"/>
</dbReference>
<dbReference type="GO" id="GO:0016853">
    <property type="term" value="F:isomerase activity"/>
    <property type="evidence" value="ECO:0007669"/>
    <property type="project" value="UniProtKB-KW"/>
</dbReference>
<dbReference type="InterPro" id="IPR027409">
    <property type="entry name" value="GroEL-like_apical_dom_sf"/>
</dbReference>
<feature type="binding site" evidence="6">
    <location>
        <begin position="482"/>
        <end position="484"/>
    </location>
    <ligand>
        <name>ATP</name>
        <dbReference type="ChEBI" id="CHEBI:30616"/>
    </ligand>
</feature>
<dbReference type="CDD" id="cd03344">
    <property type="entry name" value="GroEL"/>
    <property type="match status" value="1"/>
</dbReference>
<dbReference type="NCBIfam" id="NF009488">
    <property type="entry name" value="PRK12850.1"/>
    <property type="match status" value="1"/>
</dbReference>
<dbReference type="NCBIfam" id="NF000592">
    <property type="entry name" value="PRK00013.1"/>
    <property type="match status" value="1"/>
</dbReference>
<feature type="binding site" evidence="6">
    <location>
        <position position="498"/>
    </location>
    <ligand>
        <name>ATP</name>
        <dbReference type="ChEBI" id="CHEBI:30616"/>
    </ligand>
</feature>
<dbReference type="EC" id="5.6.1.7" evidence="6"/>
<feature type="region of interest" description="Disordered" evidence="9">
    <location>
        <begin position="531"/>
        <end position="553"/>
    </location>
</feature>
<dbReference type="InterPro" id="IPR002423">
    <property type="entry name" value="Cpn60/GroEL/TCP-1"/>
</dbReference>
<dbReference type="EMBL" id="MEVF01000015">
    <property type="protein sequence ID" value="OGC49698.1"/>
    <property type="molecule type" value="Genomic_DNA"/>
</dbReference>
<dbReference type="GO" id="GO:0005524">
    <property type="term" value="F:ATP binding"/>
    <property type="evidence" value="ECO:0007669"/>
    <property type="project" value="UniProtKB-UniRule"/>
</dbReference>
<dbReference type="NCBIfam" id="TIGR02348">
    <property type="entry name" value="GroEL"/>
    <property type="match status" value="1"/>
</dbReference>
<evidence type="ECO:0000256" key="6">
    <source>
        <dbReference type="HAMAP-Rule" id="MF_00600"/>
    </source>
</evidence>
<dbReference type="Gene3D" id="3.50.7.10">
    <property type="entry name" value="GroEL"/>
    <property type="match status" value="1"/>
</dbReference>
<organism evidence="10 11">
    <name type="scientific">candidate division WWE3 bacterium RIFCSPLOWO2_01_FULL_37_15</name>
    <dbReference type="NCBI Taxonomy" id="1802622"/>
    <lineage>
        <taxon>Bacteria</taxon>
        <taxon>Katanobacteria</taxon>
    </lineage>
</organism>